<dbReference type="OrthoDB" id="6772866at2759"/>
<sequence length="84" mass="10019">MVYFGRARNHPKVVARGYEYMLHYKDQDKARWRCKNISKTKCKSRLHTIGRHIKVLHMHNHEGPIINYENLVPTMMILLKTDAD</sequence>
<dbReference type="AlphaFoldDB" id="A0A9P0KY92"/>
<keyword evidence="1" id="KW-0479">Metal-binding</keyword>
<evidence type="ECO:0000313" key="7">
    <source>
        <dbReference type="Proteomes" id="UP001152888"/>
    </source>
</evidence>
<evidence type="ECO:0000256" key="3">
    <source>
        <dbReference type="ARBA" id="ARBA00022833"/>
    </source>
</evidence>
<dbReference type="EMBL" id="CAKOFQ010007005">
    <property type="protein sequence ID" value="CAH1986784.1"/>
    <property type="molecule type" value="Genomic_DNA"/>
</dbReference>
<reference evidence="5" key="1">
    <citation type="submission" date="2022-03" db="EMBL/GenBank/DDBJ databases">
        <authorList>
            <person name="Sayadi A."/>
        </authorList>
    </citation>
    <scope>NUCLEOTIDE SEQUENCE</scope>
</reference>
<name>A0A9P0KY92_ACAOB</name>
<accession>A0A9P0KY92</accession>
<evidence type="ECO:0000313" key="5">
    <source>
        <dbReference type="EMBL" id="CAH1986784.1"/>
    </source>
</evidence>
<gene>
    <name evidence="5" type="ORF">ACAOBT_LOCUS17445</name>
    <name evidence="6" type="ORF">ACAOBT_LOCUS34303</name>
</gene>
<dbReference type="Proteomes" id="UP001152888">
    <property type="component" value="Unassembled WGS sequence"/>
</dbReference>
<dbReference type="EMBL" id="CAKOFQ010008544">
    <property type="protein sequence ID" value="CAH2014706.1"/>
    <property type="molecule type" value="Genomic_DNA"/>
</dbReference>
<dbReference type="Gene3D" id="2.20.25.240">
    <property type="match status" value="1"/>
</dbReference>
<keyword evidence="3" id="KW-0862">Zinc</keyword>
<evidence type="ECO:0000259" key="4">
    <source>
        <dbReference type="Pfam" id="PF04500"/>
    </source>
</evidence>
<dbReference type="Pfam" id="PF04500">
    <property type="entry name" value="FLYWCH"/>
    <property type="match status" value="1"/>
</dbReference>
<organism evidence="5 7">
    <name type="scientific">Acanthoscelides obtectus</name>
    <name type="common">Bean weevil</name>
    <name type="synonym">Bruchus obtectus</name>
    <dbReference type="NCBI Taxonomy" id="200917"/>
    <lineage>
        <taxon>Eukaryota</taxon>
        <taxon>Metazoa</taxon>
        <taxon>Ecdysozoa</taxon>
        <taxon>Arthropoda</taxon>
        <taxon>Hexapoda</taxon>
        <taxon>Insecta</taxon>
        <taxon>Pterygota</taxon>
        <taxon>Neoptera</taxon>
        <taxon>Endopterygota</taxon>
        <taxon>Coleoptera</taxon>
        <taxon>Polyphaga</taxon>
        <taxon>Cucujiformia</taxon>
        <taxon>Chrysomeloidea</taxon>
        <taxon>Chrysomelidae</taxon>
        <taxon>Bruchinae</taxon>
        <taxon>Bruchini</taxon>
        <taxon>Acanthoscelides</taxon>
    </lineage>
</organism>
<protein>
    <recommendedName>
        <fullName evidence="4">FLYWCH-type domain-containing protein</fullName>
    </recommendedName>
</protein>
<dbReference type="InterPro" id="IPR007588">
    <property type="entry name" value="Znf_FLYWCH"/>
</dbReference>
<evidence type="ECO:0000256" key="1">
    <source>
        <dbReference type="ARBA" id="ARBA00022723"/>
    </source>
</evidence>
<comment type="caution">
    <text evidence="5">The sequence shown here is derived from an EMBL/GenBank/DDBJ whole genome shotgun (WGS) entry which is preliminary data.</text>
</comment>
<feature type="domain" description="FLYWCH-type" evidence="4">
    <location>
        <begin position="7"/>
        <end position="61"/>
    </location>
</feature>
<evidence type="ECO:0000313" key="6">
    <source>
        <dbReference type="EMBL" id="CAH2014706.1"/>
    </source>
</evidence>
<keyword evidence="7" id="KW-1185">Reference proteome</keyword>
<evidence type="ECO:0000256" key="2">
    <source>
        <dbReference type="ARBA" id="ARBA00022771"/>
    </source>
</evidence>
<keyword evidence="2" id="KW-0863">Zinc-finger</keyword>
<dbReference type="GO" id="GO:0008270">
    <property type="term" value="F:zinc ion binding"/>
    <property type="evidence" value="ECO:0007669"/>
    <property type="project" value="UniProtKB-KW"/>
</dbReference>
<proteinExistence type="predicted"/>